<dbReference type="Gene3D" id="1.20.1500.10">
    <property type="entry name" value="YheA/YmcA-like"/>
    <property type="match status" value="1"/>
</dbReference>
<name>A0A7G9W521_ALKCA</name>
<sequence length="107" mass="12190">MIKEKALELANLIKDSEEFKAVKSAEARLKLDPNAQDLINEFQGIQQRVMEKQYQGQQPEAEDIQQLQGLQGQLQLNLTVKALVEAQETFEKMMTEVNETIGQELSK</sequence>
<dbReference type="InterPro" id="IPR010368">
    <property type="entry name" value="Com_YlbF"/>
</dbReference>
<evidence type="ECO:0000313" key="2">
    <source>
        <dbReference type="Proteomes" id="UP000516160"/>
    </source>
</evidence>
<dbReference type="KEGG" id="acae:HYG86_02905"/>
<evidence type="ECO:0000313" key="1">
    <source>
        <dbReference type="EMBL" id="QNO13783.1"/>
    </source>
</evidence>
<organism evidence="1 2">
    <name type="scientific">Alkalicella caledoniensis</name>
    <dbReference type="NCBI Taxonomy" id="2731377"/>
    <lineage>
        <taxon>Bacteria</taxon>
        <taxon>Bacillati</taxon>
        <taxon>Bacillota</taxon>
        <taxon>Clostridia</taxon>
        <taxon>Eubacteriales</taxon>
        <taxon>Proteinivoracaceae</taxon>
        <taxon>Alkalicella</taxon>
    </lineage>
</organism>
<reference evidence="1 2" key="1">
    <citation type="submission" date="2020-07" db="EMBL/GenBank/DDBJ databases">
        <title>Alkalicella. sp. LB2 genome.</title>
        <authorList>
            <person name="Postec A."/>
            <person name="Quemeneur M."/>
        </authorList>
    </citation>
    <scope>NUCLEOTIDE SEQUENCE [LARGE SCALE GENOMIC DNA]</scope>
    <source>
        <strain evidence="1 2">LB2</strain>
    </source>
</reference>
<dbReference type="AlphaFoldDB" id="A0A7G9W521"/>
<protein>
    <submittedName>
        <fullName evidence="1">YlbF family regulator</fullName>
    </submittedName>
</protein>
<dbReference type="EMBL" id="CP058559">
    <property type="protein sequence ID" value="QNO13783.1"/>
    <property type="molecule type" value="Genomic_DNA"/>
</dbReference>
<gene>
    <name evidence="1" type="ORF">HYG86_02905</name>
</gene>
<dbReference type="SUPFAM" id="SSF158622">
    <property type="entry name" value="YheA/YmcA-like"/>
    <property type="match status" value="1"/>
</dbReference>
<proteinExistence type="predicted"/>
<dbReference type="InterPro" id="IPR023378">
    <property type="entry name" value="YheA/YmcA-like_dom_sf"/>
</dbReference>
<keyword evidence="2" id="KW-1185">Reference proteome</keyword>
<dbReference type="Proteomes" id="UP000516160">
    <property type="component" value="Chromosome"/>
</dbReference>
<accession>A0A7G9W521</accession>
<dbReference type="RefSeq" id="WP_213167448.1">
    <property type="nucleotide sequence ID" value="NZ_CP058559.1"/>
</dbReference>
<dbReference type="Pfam" id="PF06133">
    <property type="entry name" value="Com_YlbF"/>
    <property type="match status" value="1"/>
</dbReference>